<dbReference type="SUPFAM" id="SSF54928">
    <property type="entry name" value="RNA-binding domain, RBD"/>
    <property type="match status" value="1"/>
</dbReference>
<dbReference type="Gene3D" id="3.30.70.330">
    <property type="match status" value="1"/>
</dbReference>
<proteinExistence type="predicted"/>
<dbReference type="InterPro" id="IPR035979">
    <property type="entry name" value="RBD_domain_sf"/>
</dbReference>
<protein>
    <recommendedName>
        <fullName evidence="3">RRM domain-containing protein</fullName>
    </recommendedName>
</protein>
<accession>R8BNQ5</accession>
<evidence type="ECO:0000313" key="1">
    <source>
        <dbReference type="EMBL" id="EOO00982.1"/>
    </source>
</evidence>
<name>R8BNQ5_PHAM7</name>
<organism evidence="1 2">
    <name type="scientific">Phaeoacremonium minimum (strain UCR-PA7)</name>
    <name type="common">Esca disease fungus</name>
    <name type="synonym">Togninia minima</name>
    <dbReference type="NCBI Taxonomy" id="1286976"/>
    <lineage>
        <taxon>Eukaryota</taxon>
        <taxon>Fungi</taxon>
        <taxon>Dikarya</taxon>
        <taxon>Ascomycota</taxon>
        <taxon>Pezizomycotina</taxon>
        <taxon>Sordariomycetes</taxon>
        <taxon>Sordariomycetidae</taxon>
        <taxon>Togniniales</taxon>
        <taxon>Togniniaceae</taxon>
        <taxon>Phaeoacremonium</taxon>
    </lineage>
</organism>
<dbReference type="Proteomes" id="UP000014074">
    <property type="component" value="Unassembled WGS sequence"/>
</dbReference>
<dbReference type="HOGENOM" id="CLU_1246109_0_0_1"/>
<dbReference type="GO" id="GO:0003676">
    <property type="term" value="F:nucleic acid binding"/>
    <property type="evidence" value="ECO:0007669"/>
    <property type="project" value="InterPro"/>
</dbReference>
<dbReference type="AlphaFoldDB" id="R8BNQ5"/>
<dbReference type="KEGG" id="tmn:UCRPA7_3604"/>
<dbReference type="EMBL" id="KB933059">
    <property type="protein sequence ID" value="EOO00982.1"/>
    <property type="molecule type" value="Genomic_DNA"/>
</dbReference>
<gene>
    <name evidence="1" type="ORF">UCRPA7_3604</name>
</gene>
<sequence>MLNGFSKDYKGKNTPRNMSANIPNSENCSVFIVGLPPVLTTNRLLTHVRDVGRIYATVINAPDPSKEHYCSAAKIVFFEKSAAMKFFQKCEFDGFCIDGYKARVVWNRVKSAEQPGSKTRTRVLQIVGPSHFVNSASLTTYFHLKLEFQVDEILMIAQKADTNIIEYRFGSYRCQAEAAKMALEREWGDSVKVYFGRDPCDVVE</sequence>
<dbReference type="RefSeq" id="XP_007914340.1">
    <property type="nucleotide sequence ID" value="XM_007916149.1"/>
</dbReference>
<dbReference type="eggNOG" id="ENOG502SP4B">
    <property type="taxonomic scope" value="Eukaryota"/>
</dbReference>
<dbReference type="GeneID" id="19323967"/>
<evidence type="ECO:0008006" key="3">
    <source>
        <dbReference type="Google" id="ProtNLM"/>
    </source>
</evidence>
<evidence type="ECO:0000313" key="2">
    <source>
        <dbReference type="Proteomes" id="UP000014074"/>
    </source>
</evidence>
<keyword evidence="2" id="KW-1185">Reference proteome</keyword>
<dbReference type="OrthoDB" id="3508416at2759"/>
<reference evidence="2" key="1">
    <citation type="journal article" date="2013" name="Genome Announc.">
        <title>Draft genome sequence of the ascomycete Phaeoacremonium aleophilum strain UCR-PA7, a causal agent of the esca disease complex in grapevines.</title>
        <authorList>
            <person name="Blanco-Ulate B."/>
            <person name="Rolshausen P."/>
            <person name="Cantu D."/>
        </authorList>
    </citation>
    <scope>NUCLEOTIDE SEQUENCE [LARGE SCALE GENOMIC DNA]</scope>
    <source>
        <strain evidence="2">UCR-PA7</strain>
    </source>
</reference>
<dbReference type="InterPro" id="IPR012677">
    <property type="entry name" value="Nucleotide-bd_a/b_plait_sf"/>
</dbReference>